<gene>
    <name evidence="2" type="ORF">GGR21_001366</name>
</gene>
<dbReference type="Proteomes" id="UP000555103">
    <property type="component" value="Unassembled WGS sequence"/>
</dbReference>
<evidence type="ECO:0000256" key="1">
    <source>
        <dbReference type="SAM" id="Phobius"/>
    </source>
</evidence>
<proteinExistence type="predicted"/>
<evidence type="ECO:0000313" key="3">
    <source>
        <dbReference type="Proteomes" id="UP000555103"/>
    </source>
</evidence>
<name>A0A840CUP8_9BACT</name>
<keyword evidence="1" id="KW-0812">Transmembrane</keyword>
<dbReference type="EMBL" id="JACIEP010000004">
    <property type="protein sequence ID" value="MBB4035473.1"/>
    <property type="molecule type" value="Genomic_DNA"/>
</dbReference>
<accession>A0A840CUP8</accession>
<evidence type="ECO:0000313" key="2">
    <source>
        <dbReference type="EMBL" id="MBB4035473.1"/>
    </source>
</evidence>
<keyword evidence="3" id="KW-1185">Reference proteome</keyword>
<organism evidence="2 3">
    <name type="scientific">Dysgonomonas hofstadii</name>
    <dbReference type="NCBI Taxonomy" id="637886"/>
    <lineage>
        <taxon>Bacteria</taxon>
        <taxon>Pseudomonadati</taxon>
        <taxon>Bacteroidota</taxon>
        <taxon>Bacteroidia</taxon>
        <taxon>Bacteroidales</taxon>
        <taxon>Dysgonomonadaceae</taxon>
        <taxon>Dysgonomonas</taxon>
    </lineage>
</organism>
<protein>
    <submittedName>
        <fullName evidence="2">Uncharacterized protein</fullName>
    </submittedName>
</protein>
<dbReference type="AlphaFoldDB" id="A0A840CUP8"/>
<keyword evidence="1" id="KW-1133">Transmembrane helix</keyword>
<keyword evidence="1" id="KW-0472">Membrane</keyword>
<comment type="caution">
    <text evidence="2">The sequence shown here is derived from an EMBL/GenBank/DDBJ whole genome shotgun (WGS) entry which is preliminary data.</text>
</comment>
<reference evidence="2 3" key="1">
    <citation type="submission" date="2020-08" db="EMBL/GenBank/DDBJ databases">
        <title>Genomic Encyclopedia of Type Strains, Phase IV (KMG-IV): sequencing the most valuable type-strain genomes for metagenomic binning, comparative biology and taxonomic classification.</title>
        <authorList>
            <person name="Goeker M."/>
        </authorList>
    </citation>
    <scope>NUCLEOTIDE SEQUENCE [LARGE SCALE GENOMIC DNA]</scope>
    <source>
        <strain evidence="2 3">DSM 104969</strain>
    </source>
</reference>
<feature type="transmembrane region" description="Helical" evidence="1">
    <location>
        <begin position="35"/>
        <end position="55"/>
    </location>
</feature>
<sequence>MSNHYPYAKIVNFLVIPHYCDNLFSCNHGNMYKNIRFFVMMKSFFGVMMIIQLRYKNAINKVK</sequence>